<reference evidence="5 6" key="1">
    <citation type="submission" date="2017-01" db="EMBL/GenBank/DDBJ databases">
        <authorList>
            <person name="Mah S.A."/>
            <person name="Swanson W.J."/>
            <person name="Moy G.W."/>
            <person name="Vacquier V.D."/>
        </authorList>
    </citation>
    <scope>NUCLEOTIDE SEQUENCE [LARGE SCALE GENOMIC DNA]</scope>
    <source>
        <strain evidence="5 6">DCY110</strain>
    </source>
</reference>
<dbReference type="KEGG" id="rhy:RD110_20605"/>
<dbReference type="EMBL" id="CP019236">
    <property type="protein sequence ID" value="APW39319.1"/>
    <property type="molecule type" value="Genomic_DNA"/>
</dbReference>
<evidence type="ECO:0000256" key="3">
    <source>
        <dbReference type="SAM" id="MobiDB-lite"/>
    </source>
</evidence>
<feature type="signal peptide" evidence="4">
    <location>
        <begin position="1"/>
        <end position="24"/>
    </location>
</feature>
<dbReference type="RefSeq" id="WP_076201613.1">
    <property type="nucleotide sequence ID" value="NZ_CP019236.1"/>
</dbReference>
<dbReference type="Pfam" id="PF04333">
    <property type="entry name" value="MlaA"/>
    <property type="match status" value="1"/>
</dbReference>
<dbReference type="STRING" id="1842727.RD110_20605"/>
<evidence type="ECO:0000256" key="2">
    <source>
        <dbReference type="ARBA" id="ARBA00022729"/>
    </source>
</evidence>
<keyword evidence="6" id="KW-1185">Reference proteome</keyword>
<feature type="compositionally biased region" description="Pro residues" evidence="3">
    <location>
        <begin position="241"/>
        <end position="251"/>
    </location>
</feature>
<evidence type="ECO:0000256" key="4">
    <source>
        <dbReference type="SAM" id="SignalP"/>
    </source>
</evidence>
<protein>
    <submittedName>
        <fullName evidence="5">ABC transporter</fullName>
    </submittedName>
</protein>
<organism evidence="5 6">
    <name type="scientific">Rhodoferax koreensis</name>
    <dbReference type="NCBI Taxonomy" id="1842727"/>
    <lineage>
        <taxon>Bacteria</taxon>
        <taxon>Pseudomonadati</taxon>
        <taxon>Pseudomonadota</taxon>
        <taxon>Betaproteobacteria</taxon>
        <taxon>Burkholderiales</taxon>
        <taxon>Comamonadaceae</taxon>
        <taxon>Rhodoferax</taxon>
    </lineage>
</organism>
<dbReference type="GO" id="GO:0016020">
    <property type="term" value="C:membrane"/>
    <property type="evidence" value="ECO:0007669"/>
    <property type="project" value="InterPro"/>
</dbReference>
<feature type="chain" id="PRO_5012071668" evidence="4">
    <location>
        <begin position="25"/>
        <end position="251"/>
    </location>
</feature>
<keyword evidence="2 4" id="KW-0732">Signal</keyword>
<evidence type="ECO:0000313" key="6">
    <source>
        <dbReference type="Proteomes" id="UP000186609"/>
    </source>
</evidence>
<dbReference type="PROSITE" id="PS51257">
    <property type="entry name" value="PROKAR_LIPOPROTEIN"/>
    <property type="match status" value="1"/>
</dbReference>
<dbReference type="GO" id="GO:0120010">
    <property type="term" value="P:intermembrane phospholipid transfer"/>
    <property type="evidence" value="ECO:0007669"/>
    <property type="project" value="TreeGrafter"/>
</dbReference>
<dbReference type="Proteomes" id="UP000186609">
    <property type="component" value="Chromosome"/>
</dbReference>
<name>A0A1P8JZY4_9BURK</name>
<dbReference type="PANTHER" id="PTHR30035:SF3">
    <property type="entry name" value="INTERMEMBRANE PHOSPHOLIPID TRANSPORT SYSTEM LIPOPROTEIN MLAA"/>
    <property type="match status" value="1"/>
</dbReference>
<dbReference type="PRINTS" id="PR01805">
    <property type="entry name" value="VACJLIPOPROT"/>
</dbReference>
<evidence type="ECO:0000256" key="1">
    <source>
        <dbReference type="ARBA" id="ARBA00010634"/>
    </source>
</evidence>
<dbReference type="PANTHER" id="PTHR30035">
    <property type="entry name" value="LIPOPROTEIN VACJ-RELATED"/>
    <property type="match status" value="1"/>
</dbReference>
<feature type="region of interest" description="Disordered" evidence="3">
    <location>
        <begin position="228"/>
        <end position="251"/>
    </location>
</feature>
<proteinExistence type="inferred from homology"/>
<sequence length="251" mass="26796">MKKIARYAASMGALMALLVLSGCATGPDANPRDPLEPFNRGVYKFNDAVDTAVVKPVATAYTKVTPQLVRTGVTNFFSNLSEPWSFINNVLQGKGQAAGDNFGRFVLNTVFGVFGLADPASDIGIERHREDFGQTLGRWGVPSGPYLVLPLLGPSTVRDTAALPVDYTGNPLTYVEDDGARIGLYVLRAVNARANLLRAGNVLDEAALDKYSFNRDVYLQVRRNEVYDGNAPDPDAAAPAGPAPAAPGLKP</sequence>
<dbReference type="OrthoDB" id="9785326at2"/>
<feature type="compositionally biased region" description="Low complexity" evidence="3">
    <location>
        <begin position="231"/>
        <end position="240"/>
    </location>
</feature>
<dbReference type="AlphaFoldDB" id="A0A1P8JZY4"/>
<comment type="similarity">
    <text evidence="1">Belongs to the MlaA family.</text>
</comment>
<dbReference type="InterPro" id="IPR007428">
    <property type="entry name" value="MlaA"/>
</dbReference>
<gene>
    <name evidence="5" type="ORF">RD110_20605</name>
</gene>
<accession>A0A1P8JZY4</accession>
<evidence type="ECO:0000313" key="5">
    <source>
        <dbReference type="EMBL" id="APW39319.1"/>
    </source>
</evidence>